<reference evidence="3" key="1">
    <citation type="submission" date="2016-08" db="EMBL/GenBank/DDBJ databases">
        <authorList>
            <person name="Varghese N."/>
            <person name="Submissions Spin"/>
        </authorList>
    </citation>
    <scope>NUCLEOTIDE SEQUENCE [LARGE SCALE GENOMIC DNA]</scope>
    <source>
        <strain evidence="3">HAMBI 2971</strain>
    </source>
</reference>
<evidence type="ECO:0000313" key="3">
    <source>
        <dbReference type="Proteomes" id="UP000199435"/>
    </source>
</evidence>
<accession>A0A1C3VX62</accession>
<feature type="compositionally biased region" description="Low complexity" evidence="1">
    <location>
        <begin position="183"/>
        <end position="214"/>
    </location>
</feature>
<keyword evidence="3" id="KW-1185">Reference proteome</keyword>
<dbReference type="EMBL" id="FMAH01000019">
    <property type="protein sequence ID" value="SCB32361.1"/>
    <property type="molecule type" value="Genomic_DNA"/>
</dbReference>
<proteinExistence type="predicted"/>
<sequence>MRPGFVLSILLHVLFAAIFLLPLLPAPPQAKPEQSVNVELVPQPEEKQELATKANEKPDQPPKPTQKPDDKPAQQTAEAKDDPQQPRGKKSDEQPPKQSDPQGKEQAEKPASKSAEAKADKPVEQAEKPAPKADDAGSAKPVEKAEQQPSATETPLPDMKGDQKDANTTQQTKASEQPNDNSAEQQAEAKAAVDAAAKAQATQAQQAQAAQQQADVKDQQAKAAKPASDPTAKAFSTAPDVLATNEPSDSQVQQPQAPSTDPNSPQAQQAAQAPTADLQQQPLAEQAKDEANVAPQIVVPAVKPSPAQQSSQSQSASSSQGSSTGGAALVTEPQPPKSVALKRAIQAKKLYSGAEMARLSKSDYDAWKKMPRRQRVLYLCRSEEKLQFGYDLRATSFANSALSPAMISDTSLVGDGVVIDTPKGFQRVALTCEVDSDALKVVAFSYTLRGHVSPSQLEKLGFAGN</sequence>
<feature type="region of interest" description="Disordered" evidence="1">
    <location>
        <begin position="28"/>
        <end position="335"/>
    </location>
</feature>
<name>A0A1C3VX62_9HYPH</name>
<feature type="compositionally biased region" description="Basic and acidic residues" evidence="1">
    <location>
        <begin position="102"/>
        <end position="146"/>
    </location>
</feature>
<evidence type="ECO:0000313" key="2">
    <source>
        <dbReference type="EMBL" id="SCB32361.1"/>
    </source>
</evidence>
<evidence type="ECO:0000256" key="1">
    <source>
        <dbReference type="SAM" id="MobiDB-lite"/>
    </source>
</evidence>
<feature type="compositionally biased region" description="Polar residues" evidence="1">
    <location>
        <begin position="245"/>
        <end position="264"/>
    </location>
</feature>
<gene>
    <name evidence="2" type="ORF">GA0061102_101968</name>
</gene>
<dbReference type="InterPro" id="IPR009273">
    <property type="entry name" value="DUF930"/>
</dbReference>
<feature type="compositionally biased region" description="Polar residues" evidence="1">
    <location>
        <begin position="166"/>
        <end position="182"/>
    </location>
</feature>
<dbReference type="STRING" id="411945.GA0061102_101968"/>
<feature type="compositionally biased region" description="Low complexity" evidence="1">
    <location>
        <begin position="265"/>
        <end position="284"/>
    </location>
</feature>
<protein>
    <submittedName>
        <fullName evidence="2">Uncharacterized protein</fullName>
    </submittedName>
</protein>
<organism evidence="2 3">
    <name type="scientific">Rhizobium miluonense</name>
    <dbReference type="NCBI Taxonomy" id="411945"/>
    <lineage>
        <taxon>Bacteria</taxon>
        <taxon>Pseudomonadati</taxon>
        <taxon>Pseudomonadota</taxon>
        <taxon>Alphaproteobacteria</taxon>
        <taxon>Hyphomicrobiales</taxon>
        <taxon>Rhizobiaceae</taxon>
        <taxon>Rhizobium/Agrobacterium group</taxon>
        <taxon>Rhizobium</taxon>
    </lineage>
</organism>
<dbReference type="AlphaFoldDB" id="A0A1C3VX62"/>
<dbReference type="Pfam" id="PF06059">
    <property type="entry name" value="DUF930"/>
    <property type="match status" value="1"/>
</dbReference>
<feature type="compositionally biased region" description="Low complexity" evidence="1">
    <location>
        <begin position="307"/>
        <end position="328"/>
    </location>
</feature>
<dbReference type="Proteomes" id="UP000199435">
    <property type="component" value="Unassembled WGS sequence"/>
</dbReference>
<feature type="compositionally biased region" description="Basic and acidic residues" evidence="1">
    <location>
        <begin position="44"/>
        <end position="95"/>
    </location>
</feature>